<evidence type="ECO:0000313" key="3">
    <source>
        <dbReference type="Proteomes" id="UP000390763"/>
    </source>
</evidence>
<accession>A0AB35ZIE8</accession>
<name>A0AB35ZIE8_9BACT</name>
<dbReference type="NCBIfam" id="NF033611">
    <property type="entry name" value="SAVED"/>
    <property type="match status" value="1"/>
</dbReference>
<feature type="domain" description="SMODS-associated and fused to various effectors" evidence="1">
    <location>
        <begin position="198"/>
        <end position="356"/>
    </location>
</feature>
<dbReference type="GO" id="GO:0004519">
    <property type="term" value="F:endonuclease activity"/>
    <property type="evidence" value="ECO:0007669"/>
    <property type="project" value="UniProtKB-KW"/>
</dbReference>
<comment type="caution">
    <text evidence="2">The sequence shown here is derived from an EMBL/GenBank/DDBJ whole genome shotgun (WGS) entry which is preliminary data.</text>
</comment>
<keyword evidence="2" id="KW-0255">Endonuclease</keyword>
<proteinExistence type="predicted"/>
<dbReference type="CDD" id="cd00085">
    <property type="entry name" value="HNHc"/>
    <property type="match status" value="1"/>
</dbReference>
<dbReference type="InterPro" id="IPR003615">
    <property type="entry name" value="HNH_nuc"/>
</dbReference>
<organism evidence="2 3">
    <name type="scientific">Segatella copri</name>
    <dbReference type="NCBI Taxonomy" id="165179"/>
    <lineage>
        <taxon>Bacteria</taxon>
        <taxon>Pseudomonadati</taxon>
        <taxon>Bacteroidota</taxon>
        <taxon>Bacteroidia</taxon>
        <taxon>Bacteroidales</taxon>
        <taxon>Prevotellaceae</taxon>
        <taxon>Segatella</taxon>
    </lineage>
</organism>
<dbReference type="AlphaFoldDB" id="A0AB35ZIE8"/>
<reference evidence="3" key="1">
    <citation type="submission" date="2019-09" db="EMBL/GenBank/DDBJ databases">
        <title>Distinct polysaccharide growth profiles of human intestinal Prevotella copri isolates.</title>
        <authorList>
            <person name="Fehlner-Peach H."/>
            <person name="Magnabosco C."/>
            <person name="Raghavan V."/>
            <person name="Scher J.U."/>
            <person name="Tett A."/>
            <person name="Cox L.M."/>
            <person name="Gottsegen C."/>
            <person name="Watters A."/>
            <person name="Wiltshire- Gordon J.D."/>
            <person name="Segata N."/>
            <person name="Bonneau R."/>
            <person name="Littman D.R."/>
        </authorList>
    </citation>
    <scope>NUCLEOTIDE SEQUENCE [LARGE SCALE GENOMIC DNA]</scope>
    <source>
        <strain evidence="3">iAK279</strain>
    </source>
</reference>
<dbReference type="Proteomes" id="UP000390763">
    <property type="component" value="Unassembled WGS sequence"/>
</dbReference>
<dbReference type="EMBL" id="VZBT01000081">
    <property type="protein sequence ID" value="MQO04661.1"/>
    <property type="molecule type" value="Genomic_DNA"/>
</dbReference>
<protein>
    <submittedName>
        <fullName evidence="2">HNH endonuclease</fullName>
    </submittedName>
</protein>
<dbReference type="RefSeq" id="WP_153088769.1">
    <property type="nucleotide sequence ID" value="NZ_VZAO01000140.1"/>
</dbReference>
<keyword evidence="2" id="KW-0540">Nuclease</keyword>
<dbReference type="InterPro" id="IPR040836">
    <property type="entry name" value="SAVED"/>
</dbReference>
<gene>
    <name evidence="2" type="ORF">F7D62_11215</name>
</gene>
<sequence>MSKTKIPDKVKALLWYKAAGRCEFNGCNKRLDRHGITMDECNLSNCAHIIADSPDGPRGSNQSNLLAKDPTNIMLMCPECHKYIDHEGKDKFDAQTLFEMKRKHEERMEYLTGFKEDLQANIVTYGANIAEDTPMFAFPELRNALLPDFYPSSRDMIRLGGELYSEDNWEYYWEQEERRLLYSCKSKILDNIDQWEYKRIALFGFAPMPLLVRLGTLLNNKYDVVVYQKQRSGGWSWPDTTGTTEYIVKRPETTCNSPILVLSLSYSIAKRVHNERPDGSIWEITIDTPKTDFLRSKQMLYDFGRKVELVLDEITKICKGQTIDLYLAVPVACAIEFGRVWMKKANAPLNIYDFDQRFDNKDKLALTIKNI</sequence>
<dbReference type="Pfam" id="PF18145">
    <property type="entry name" value="SAVED"/>
    <property type="match status" value="1"/>
</dbReference>
<keyword evidence="2" id="KW-0378">Hydrolase</keyword>
<evidence type="ECO:0000313" key="2">
    <source>
        <dbReference type="EMBL" id="MQO04661.1"/>
    </source>
</evidence>
<evidence type="ECO:0000259" key="1">
    <source>
        <dbReference type="Pfam" id="PF18145"/>
    </source>
</evidence>